<name>A0AAE4KRN0_ENTGA</name>
<accession>A0AAE4KRN0</accession>
<dbReference type="Proteomes" id="UP001183682">
    <property type="component" value="Unassembled WGS sequence"/>
</dbReference>
<dbReference type="AlphaFoldDB" id="A0AAE4KRN0"/>
<dbReference type="EMBL" id="JABXJK010000039">
    <property type="protein sequence ID" value="MBA0972650.1"/>
    <property type="molecule type" value="Genomic_DNA"/>
</dbReference>
<gene>
    <name evidence="2" type="ORF">HWH42_08625</name>
    <name evidence="3" type="ORF">P7E30_06765</name>
</gene>
<reference evidence="2 4" key="1">
    <citation type="submission" date="2020-06" db="EMBL/GenBank/DDBJ databases">
        <title>Crossreactivity between MHC class I-restricted antigens from cancer cells and an enterococcal bacteriophage.</title>
        <authorList>
            <person name="Fluckiger A."/>
            <person name="Daillere R."/>
            <person name="Sassi M."/>
            <person name="Cattoir V."/>
            <person name="Kroemer G."/>
            <person name="Zitvogel L."/>
        </authorList>
    </citation>
    <scope>NUCLEOTIDE SEQUENCE [LARGE SCALE GENOMIC DNA]</scope>
    <source>
        <strain evidence="2 4">EG4</strain>
    </source>
</reference>
<dbReference type="Pfam" id="PF05043">
    <property type="entry name" value="Mga"/>
    <property type="match status" value="1"/>
</dbReference>
<evidence type="ECO:0000313" key="5">
    <source>
        <dbReference type="Proteomes" id="UP001183682"/>
    </source>
</evidence>
<dbReference type="InterPro" id="IPR007737">
    <property type="entry name" value="Mga_HTH"/>
</dbReference>
<evidence type="ECO:0000313" key="4">
    <source>
        <dbReference type="Proteomes" id="UP000571857"/>
    </source>
</evidence>
<evidence type="ECO:0000313" key="2">
    <source>
        <dbReference type="EMBL" id="MBA0972650.1"/>
    </source>
</evidence>
<organism evidence="3 5">
    <name type="scientific">Enterococcus gallinarum</name>
    <dbReference type="NCBI Taxonomy" id="1353"/>
    <lineage>
        <taxon>Bacteria</taxon>
        <taxon>Bacillati</taxon>
        <taxon>Bacillota</taxon>
        <taxon>Bacilli</taxon>
        <taxon>Lactobacillales</taxon>
        <taxon>Enterococcaceae</taxon>
        <taxon>Enterococcus</taxon>
    </lineage>
</organism>
<evidence type="ECO:0000313" key="3">
    <source>
        <dbReference type="EMBL" id="MDT2689903.1"/>
    </source>
</evidence>
<reference evidence="3" key="2">
    <citation type="submission" date="2023-03" db="EMBL/GenBank/DDBJ databases">
        <authorList>
            <person name="Shen W."/>
            <person name="Cai J."/>
        </authorList>
    </citation>
    <scope>NUCLEOTIDE SEQUENCE</scope>
    <source>
        <strain evidence="3">K69-2</strain>
    </source>
</reference>
<comment type="caution">
    <text evidence="3">The sequence shown here is derived from an EMBL/GenBank/DDBJ whole genome shotgun (WGS) entry which is preliminary data.</text>
</comment>
<feature type="domain" description="Mga helix-turn-helix" evidence="1">
    <location>
        <begin position="84"/>
        <end position="164"/>
    </location>
</feature>
<dbReference type="Proteomes" id="UP000571857">
    <property type="component" value="Unassembled WGS sequence"/>
</dbReference>
<dbReference type="RefSeq" id="WP_176333150.1">
    <property type="nucleotide sequence ID" value="NZ_CAKOCH010000013.1"/>
</dbReference>
<protein>
    <submittedName>
        <fullName evidence="3">Helix-turn-helix domain-containing protein</fullName>
    </submittedName>
</protein>
<sequence>MFLTFLNKADKRKLVLLQYLENAVSLSETKETLMDNLTMSEFLINKTVQELNTDFYEFGLDDEFGIVTDGTVIKLNASGLATSDTVLTYYLDQSLKFSMLKECFFEQLSSLYEFATNHFLSHTPVYKEFKQFKQILNDYDIEVTKEFRLTGEENEIREFILLFFMKEYYLNQSVFPKEIETKRKTFDMLNSQGWLNPQQSARMKIRKEQYLGIIITRMCNGHFLQNTVEDGLINAEHLRIIEELKTWLSKIVPMASLATLEREAREILRFLIVEGWLIENDRYIDQNHYITQLNEHFYTELSGRFTLSQELLALLTTELTSIHYQLLSFSFSSRCEYQHLDVTYFLETYPEYVAFCRNYLEANRNRPILWNNKEFLFFRYLILLISTIPLKEISVPLYVCVDFSYGRSYNQMIRNNIEKILDLNIQFQSFPDEKTHLTLSNMPFYGAMGINHILWLAPPRPVDWVNFTEKVVGIRREFLKKNLRNKFTQPIGT</sequence>
<dbReference type="EMBL" id="JARPZN010000003">
    <property type="protein sequence ID" value="MDT2689903.1"/>
    <property type="molecule type" value="Genomic_DNA"/>
</dbReference>
<proteinExistence type="predicted"/>
<evidence type="ECO:0000259" key="1">
    <source>
        <dbReference type="Pfam" id="PF05043"/>
    </source>
</evidence>